<evidence type="ECO:0000256" key="6">
    <source>
        <dbReference type="ARBA" id="ARBA00041297"/>
    </source>
</evidence>
<comment type="catalytic activity">
    <reaction evidence="7">
        <text>tetracosanoate + ATP + CoA = tetracosanoyl-CoA + AMP + diphosphate</text>
        <dbReference type="Rhea" id="RHEA:33639"/>
        <dbReference type="ChEBI" id="CHEBI:30616"/>
        <dbReference type="ChEBI" id="CHEBI:31014"/>
        <dbReference type="ChEBI" id="CHEBI:33019"/>
        <dbReference type="ChEBI" id="CHEBI:57287"/>
        <dbReference type="ChEBI" id="CHEBI:65052"/>
        <dbReference type="ChEBI" id="CHEBI:456215"/>
    </reaction>
    <physiologicalReaction direction="left-to-right" evidence="7">
        <dbReference type="Rhea" id="RHEA:33640"/>
    </physiologicalReaction>
</comment>
<feature type="domain" description="AMP-dependent synthetase/ligase" evidence="9">
    <location>
        <begin position="68"/>
        <end position="321"/>
    </location>
</feature>
<keyword evidence="4" id="KW-0067">ATP-binding</keyword>
<dbReference type="RefSeq" id="XP_046589458.1">
    <property type="nucleotide sequence ID" value="XM_046733502.1"/>
</dbReference>
<keyword evidence="11" id="KW-1185">Reference proteome</keyword>
<evidence type="ECO:0000256" key="7">
    <source>
        <dbReference type="ARBA" id="ARBA00048666"/>
    </source>
</evidence>
<evidence type="ECO:0000256" key="2">
    <source>
        <dbReference type="ARBA" id="ARBA00022598"/>
    </source>
</evidence>
<feature type="transmembrane region" description="Helical" evidence="8">
    <location>
        <begin position="6"/>
        <end position="24"/>
    </location>
</feature>
<dbReference type="InterPro" id="IPR025110">
    <property type="entry name" value="AMP-bd_C"/>
</dbReference>
<dbReference type="PANTHER" id="PTHR43107:SF15">
    <property type="entry name" value="FATTY ACID TRANSPORT PROTEIN 3, ISOFORM A"/>
    <property type="match status" value="1"/>
</dbReference>
<gene>
    <name evidence="12" type="primary">LOC107224275</name>
</gene>
<dbReference type="InterPro" id="IPR042099">
    <property type="entry name" value="ANL_N_sf"/>
</dbReference>
<dbReference type="Pfam" id="PF00501">
    <property type="entry name" value="AMP-binding"/>
    <property type="match status" value="1"/>
</dbReference>
<evidence type="ECO:0000313" key="11">
    <source>
        <dbReference type="Proteomes" id="UP000829291"/>
    </source>
</evidence>
<evidence type="ECO:0000256" key="4">
    <source>
        <dbReference type="ARBA" id="ARBA00022840"/>
    </source>
</evidence>
<evidence type="ECO:0000256" key="5">
    <source>
        <dbReference type="ARBA" id="ARBA00036527"/>
    </source>
</evidence>
<evidence type="ECO:0000313" key="12">
    <source>
        <dbReference type="RefSeq" id="XP_046589458.1"/>
    </source>
</evidence>
<sequence>MTELNKLLLSVGAVLLGGFLFTGNRRRMLYILYKTLPRDILGSFRFLRVNILLWWWESRGFTVAEVFARLATAHPDHAAFVFEDKEWTYQQLEEFSNRVARFFRSRQGLARGDSIALIMDSRPEYVGFWLGLSKVGLVAALVNTNLRHEVLIHSIRAADCKAVIFGSELADAVNEVKDGISGLTLYRWPDVPTSVRTSLPASIDLSIEFSKISGDKLSADGTQVKCSPRDKLIYIYTSGTTGMPKAAVITNLRYMLMSCGVHSMLGLRTTDRIYDALPLYHTAGGIVGAGQALLRGITVVLRRRFSASKFWPDCVHYECTVELRYKNTNDFSRRSRRDWLMFVAVLSLQVAQYIGEICRYLLAIPPSSTDTSHSVRLMFGNGLKAQIWGPFVERFRVKQIGEFYGATEGNSNLVNIDSRVGSVGFVPRYAGALYPVALLRVDEETGEPLRGPDGFCIPCQPGEAGVFVGKINPKKAVNDFSGYVDKKASEKKIILDVFKKGDRVFNSGDILVMDDFGYFYFKDRTGDTFRWRGENVATSEVEAVISNVVGLRDAAVYGVEVPGTEGKAGMAAIYDPERSLNLNKFAEAVKHALPAYARPLFIRILTEFSITGTFKIKKRDLQLEAFDVKKINDPVYFLDKTGFYVRLTEQLYTDIVEQRVRL</sequence>
<evidence type="ECO:0000259" key="9">
    <source>
        <dbReference type="Pfam" id="PF00501"/>
    </source>
</evidence>
<evidence type="ECO:0000256" key="3">
    <source>
        <dbReference type="ARBA" id="ARBA00022741"/>
    </source>
</evidence>
<keyword evidence="8" id="KW-0812">Transmembrane</keyword>
<dbReference type="Pfam" id="PF13193">
    <property type="entry name" value="AMP-binding_C"/>
    <property type="match status" value="1"/>
</dbReference>
<keyword evidence="2" id="KW-0436">Ligase</keyword>
<keyword evidence="8" id="KW-0472">Membrane</keyword>
<comment type="catalytic activity">
    <reaction evidence="5">
        <text>a very long-chain fatty acid + ATP + CoA = a very long-chain fatty acyl-CoA + AMP + diphosphate</text>
        <dbReference type="Rhea" id="RHEA:54536"/>
        <dbReference type="ChEBI" id="CHEBI:30616"/>
        <dbReference type="ChEBI" id="CHEBI:33019"/>
        <dbReference type="ChEBI" id="CHEBI:57287"/>
        <dbReference type="ChEBI" id="CHEBI:58950"/>
        <dbReference type="ChEBI" id="CHEBI:138261"/>
        <dbReference type="ChEBI" id="CHEBI:456215"/>
    </reaction>
    <physiologicalReaction direction="left-to-right" evidence="5">
        <dbReference type="Rhea" id="RHEA:54537"/>
    </physiologicalReaction>
</comment>
<dbReference type="Gene3D" id="3.40.50.12780">
    <property type="entry name" value="N-terminal domain of ligase-like"/>
    <property type="match status" value="1"/>
</dbReference>
<accession>A0ABM3FN92</accession>
<evidence type="ECO:0000256" key="1">
    <source>
        <dbReference type="ARBA" id="ARBA00006432"/>
    </source>
</evidence>
<feature type="domain" description="AMP-binding enzyme C-terminal" evidence="10">
    <location>
        <begin position="540"/>
        <end position="615"/>
    </location>
</feature>
<reference evidence="12" key="1">
    <citation type="submission" date="2025-08" db="UniProtKB">
        <authorList>
            <consortium name="RefSeq"/>
        </authorList>
    </citation>
    <scope>IDENTIFICATION</scope>
    <source>
        <tissue evidence="12">Thorax and Abdomen</tissue>
    </source>
</reference>
<dbReference type="Gene3D" id="3.30.300.30">
    <property type="match status" value="1"/>
</dbReference>
<dbReference type="SUPFAM" id="SSF56801">
    <property type="entry name" value="Acetyl-CoA synthetase-like"/>
    <property type="match status" value="1"/>
</dbReference>
<protein>
    <recommendedName>
        <fullName evidence="6">Long-chain-fatty-acid--CoA ligase</fullName>
    </recommendedName>
</protein>
<organism evidence="11 12">
    <name type="scientific">Neodiprion lecontei</name>
    <name type="common">Redheaded pine sawfly</name>
    <dbReference type="NCBI Taxonomy" id="441921"/>
    <lineage>
        <taxon>Eukaryota</taxon>
        <taxon>Metazoa</taxon>
        <taxon>Ecdysozoa</taxon>
        <taxon>Arthropoda</taxon>
        <taxon>Hexapoda</taxon>
        <taxon>Insecta</taxon>
        <taxon>Pterygota</taxon>
        <taxon>Neoptera</taxon>
        <taxon>Endopterygota</taxon>
        <taxon>Hymenoptera</taxon>
        <taxon>Tenthredinoidea</taxon>
        <taxon>Diprionidae</taxon>
        <taxon>Diprioninae</taxon>
        <taxon>Neodiprion</taxon>
    </lineage>
</organism>
<dbReference type="PROSITE" id="PS00455">
    <property type="entry name" value="AMP_BINDING"/>
    <property type="match status" value="1"/>
</dbReference>
<proteinExistence type="inferred from homology"/>
<dbReference type="InterPro" id="IPR045851">
    <property type="entry name" value="AMP-bd_C_sf"/>
</dbReference>
<name>A0ABM3FN92_NEOLC</name>
<dbReference type="GeneID" id="107224275"/>
<dbReference type="InterPro" id="IPR020845">
    <property type="entry name" value="AMP-binding_CS"/>
</dbReference>
<dbReference type="Proteomes" id="UP000829291">
    <property type="component" value="Chromosome 3"/>
</dbReference>
<dbReference type="InterPro" id="IPR000873">
    <property type="entry name" value="AMP-dep_synth/lig_dom"/>
</dbReference>
<dbReference type="PANTHER" id="PTHR43107">
    <property type="entry name" value="LONG-CHAIN FATTY ACID TRANSPORT PROTEIN"/>
    <property type="match status" value="1"/>
</dbReference>
<evidence type="ECO:0000256" key="8">
    <source>
        <dbReference type="SAM" id="Phobius"/>
    </source>
</evidence>
<evidence type="ECO:0000259" key="10">
    <source>
        <dbReference type="Pfam" id="PF13193"/>
    </source>
</evidence>
<keyword evidence="3" id="KW-0547">Nucleotide-binding</keyword>
<comment type="similarity">
    <text evidence="1">Belongs to the ATP-dependent AMP-binding enzyme family.</text>
</comment>
<keyword evidence="8" id="KW-1133">Transmembrane helix</keyword>